<evidence type="ECO:0000256" key="3">
    <source>
        <dbReference type="ARBA" id="ARBA00023163"/>
    </source>
</evidence>
<dbReference type="EMBL" id="JACBYQ010000001">
    <property type="protein sequence ID" value="NYE94699.1"/>
    <property type="molecule type" value="Genomic_DNA"/>
</dbReference>
<name>A0A7Y9S519_9MICC</name>
<dbReference type="AlphaFoldDB" id="A0A7Y9S519"/>
<dbReference type="PROSITE" id="PS50995">
    <property type="entry name" value="HTH_MARR_2"/>
    <property type="match status" value="1"/>
</dbReference>
<dbReference type="Pfam" id="PF12802">
    <property type="entry name" value="MarR_2"/>
    <property type="match status" value="1"/>
</dbReference>
<protein>
    <submittedName>
        <fullName evidence="5">DNA-binding MarR family transcriptional regulator</fullName>
    </submittedName>
</protein>
<dbReference type="PANTHER" id="PTHR33164:SF104">
    <property type="entry name" value="TRANSCRIPTIONAL REGULATORY PROTEIN"/>
    <property type="match status" value="1"/>
</dbReference>
<evidence type="ECO:0000256" key="1">
    <source>
        <dbReference type="ARBA" id="ARBA00023015"/>
    </source>
</evidence>
<keyword evidence="2 5" id="KW-0238">DNA-binding</keyword>
<dbReference type="GO" id="GO:0003677">
    <property type="term" value="F:DNA binding"/>
    <property type="evidence" value="ECO:0007669"/>
    <property type="project" value="UniProtKB-KW"/>
</dbReference>
<reference evidence="5 6" key="1">
    <citation type="submission" date="2020-07" db="EMBL/GenBank/DDBJ databases">
        <title>Sequencing the genomes of 1000 actinobacteria strains.</title>
        <authorList>
            <person name="Klenk H.-P."/>
        </authorList>
    </citation>
    <scope>NUCLEOTIDE SEQUENCE [LARGE SCALE GENOMIC DNA]</scope>
    <source>
        <strain evidence="5 6">DSM 102047</strain>
    </source>
</reference>
<dbReference type="SMART" id="SM00347">
    <property type="entry name" value="HTH_MARR"/>
    <property type="match status" value="1"/>
</dbReference>
<dbReference type="GO" id="GO:0003700">
    <property type="term" value="F:DNA-binding transcription factor activity"/>
    <property type="evidence" value="ECO:0007669"/>
    <property type="project" value="InterPro"/>
</dbReference>
<evidence type="ECO:0000259" key="4">
    <source>
        <dbReference type="PROSITE" id="PS50995"/>
    </source>
</evidence>
<accession>A0A7Y9S519</accession>
<proteinExistence type="predicted"/>
<dbReference type="Proteomes" id="UP000521748">
    <property type="component" value="Unassembled WGS sequence"/>
</dbReference>
<dbReference type="InterPro" id="IPR039422">
    <property type="entry name" value="MarR/SlyA-like"/>
</dbReference>
<dbReference type="RefSeq" id="WP_179388429.1">
    <property type="nucleotide sequence ID" value="NZ_JACBYQ010000001.1"/>
</dbReference>
<organism evidence="5 6">
    <name type="scientific">Psychromicrobium silvestre</name>
    <dbReference type="NCBI Taxonomy" id="1645614"/>
    <lineage>
        <taxon>Bacteria</taxon>
        <taxon>Bacillati</taxon>
        <taxon>Actinomycetota</taxon>
        <taxon>Actinomycetes</taxon>
        <taxon>Micrococcales</taxon>
        <taxon>Micrococcaceae</taxon>
        <taxon>Psychromicrobium</taxon>
    </lineage>
</organism>
<dbReference type="InterPro" id="IPR023187">
    <property type="entry name" value="Tscrpt_reg_MarR-type_CS"/>
</dbReference>
<dbReference type="InterPro" id="IPR036388">
    <property type="entry name" value="WH-like_DNA-bd_sf"/>
</dbReference>
<sequence>MSDLKLSVDSWESFFRAQVRVLQRLQRDPVFKKISIREYDVLYTLSNCPSGWVRLNELNRNVLLTQPSMSRLVERLEARGLIQRRAAEEDRRGVEIGLTQAGRELQKTIGREHAQDIHCLFSSSLSEQEMRELIRLSNKLEATANGTD</sequence>
<keyword evidence="1" id="KW-0805">Transcription regulation</keyword>
<evidence type="ECO:0000313" key="6">
    <source>
        <dbReference type="Proteomes" id="UP000521748"/>
    </source>
</evidence>
<dbReference type="GO" id="GO:0006950">
    <property type="term" value="P:response to stress"/>
    <property type="evidence" value="ECO:0007669"/>
    <property type="project" value="TreeGrafter"/>
</dbReference>
<evidence type="ECO:0000313" key="5">
    <source>
        <dbReference type="EMBL" id="NYE94699.1"/>
    </source>
</evidence>
<comment type="caution">
    <text evidence="5">The sequence shown here is derived from an EMBL/GenBank/DDBJ whole genome shotgun (WGS) entry which is preliminary data.</text>
</comment>
<dbReference type="PROSITE" id="PS01117">
    <property type="entry name" value="HTH_MARR_1"/>
    <property type="match status" value="1"/>
</dbReference>
<dbReference type="Gene3D" id="1.10.10.10">
    <property type="entry name" value="Winged helix-like DNA-binding domain superfamily/Winged helix DNA-binding domain"/>
    <property type="match status" value="1"/>
</dbReference>
<evidence type="ECO:0000256" key="2">
    <source>
        <dbReference type="ARBA" id="ARBA00023125"/>
    </source>
</evidence>
<keyword evidence="3" id="KW-0804">Transcription</keyword>
<dbReference type="PANTHER" id="PTHR33164">
    <property type="entry name" value="TRANSCRIPTIONAL REGULATOR, MARR FAMILY"/>
    <property type="match status" value="1"/>
</dbReference>
<dbReference type="InterPro" id="IPR000835">
    <property type="entry name" value="HTH_MarR-typ"/>
</dbReference>
<feature type="domain" description="HTH marR-type" evidence="4">
    <location>
        <begin position="1"/>
        <end position="142"/>
    </location>
</feature>
<dbReference type="PRINTS" id="PR00598">
    <property type="entry name" value="HTHMARR"/>
</dbReference>
<dbReference type="SUPFAM" id="SSF46785">
    <property type="entry name" value="Winged helix' DNA-binding domain"/>
    <property type="match status" value="1"/>
</dbReference>
<gene>
    <name evidence="5" type="ORF">FHU41_000920</name>
</gene>
<dbReference type="InterPro" id="IPR036390">
    <property type="entry name" value="WH_DNA-bd_sf"/>
</dbReference>
<keyword evidence="6" id="KW-1185">Reference proteome</keyword>